<name>A0A3S5FFN6_9PLAT</name>
<evidence type="ECO:0000313" key="2">
    <source>
        <dbReference type="Proteomes" id="UP000784294"/>
    </source>
</evidence>
<sequence>MLLRTSDIRDLGRMMRSFMPLSPSDRQSSTTIFVRPAPDSSLPVGPSSSGSIADITVANDSPFRSIKDLGDSSPTTGCGNIKPSENLPQTCDLSKKTFEVSKSIADTRLLLEELHGHCATAASQVDIDEDEDGGADIDTASTAFRQGLVEDGGIGCLDWLEKETEFLPSTGDEYGDLALSASHDAILITEHDPNLNYVWPHVEDI</sequence>
<dbReference type="Proteomes" id="UP000784294">
    <property type="component" value="Unassembled WGS sequence"/>
</dbReference>
<evidence type="ECO:0000313" key="1">
    <source>
        <dbReference type="EMBL" id="VEL32911.1"/>
    </source>
</evidence>
<dbReference type="EMBL" id="CAAALY010244862">
    <property type="protein sequence ID" value="VEL32911.1"/>
    <property type="molecule type" value="Genomic_DNA"/>
</dbReference>
<dbReference type="AlphaFoldDB" id="A0A3S5FFN6"/>
<comment type="caution">
    <text evidence="1">The sequence shown here is derived from an EMBL/GenBank/DDBJ whole genome shotgun (WGS) entry which is preliminary data.</text>
</comment>
<gene>
    <name evidence="1" type="ORF">PXEA_LOCUS26351</name>
</gene>
<reference evidence="1" key="1">
    <citation type="submission" date="2018-11" db="EMBL/GenBank/DDBJ databases">
        <authorList>
            <consortium name="Pathogen Informatics"/>
        </authorList>
    </citation>
    <scope>NUCLEOTIDE SEQUENCE</scope>
</reference>
<keyword evidence="2" id="KW-1185">Reference proteome</keyword>
<protein>
    <submittedName>
        <fullName evidence="1">Uncharacterized protein</fullName>
    </submittedName>
</protein>
<organism evidence="1 2">
    <name type="scientific">Protopolystoma xenopodis</name>
    <dbReference type="NCBI Taxonomy" id="117903"/>
    <lineage>
        <taxon>Eukaryota</taxon>
        <taxon>Metazoa</taxon>
        <taxon>Spiralia</taxon>
        <taxon>Lophotrochozoa</taxon>
        <taxon>Platyhelminthes</taxon>
        <taxon>Monogenea</taxon>
        <taxon>Polyopisthocotylea</taxon>
        <taxon>Polystomatidea</taxon>
        <taxon>Polystomatidae</taxon>
        <taxon>Protopolystoma</taxon>
    </lineage>
</organism>
<accession>A0A3S5FFN6</accession>
<proteinExistence type="predicted"/>